<dbReference type="InterPro" id="IPR006570">
    <property type="entry name" value="SPK_dom"/>
</dbReference>
<dbReference type="Proteomes" id="UP000827892">
    <property type="component" value="Chromosome I"/>
</dbReference>
<evidence type="ECO:0000313" key="3">
    <source>
        <dbReference type="EMBL" id="ULU11579.1"/>
    </source>
</evidence>
<evidence type="ECO:0000313" key="4">
    <source>
        <dbReference type="Proteomes" id="UP000827892"/>
    </source>
</evidence>
<accession>A0AAE9DTY4</accession>
<evidence type="ECO:0000259" key="2">
    <source>
        <dbReference type="SMART" id="SM00583"/>
    </source>
</evidence>
<protein>
    <recommendedName>
        <fullName evidence="2">SPK domain-containing protein</fullName>
    </recommendedName>
</protein>
<dbReference type="SMART" id="SM00583">
    <property type="entry name" value="SPK"/>
    <property type="match status" value="2"/>
</dbReference>
<feature type="domain" description="SPK" evidence="2">
    <location>
        <begin position="10"/>
        <end position="121"/>
    </location>
</feature>
<feature type="region of interest" description="Disordered" evidence="1">
    <location>
        <begin position="214"/>
        <end position="300"/>
    </location>
</feature>
<dbReference type="EMBL" id="CP090891">
    <property type="protein sequence ID" value="ULU11579.1"/>
    <property type="molecule type" value="Genomic_DNA"/>
</dbReference>
<proteinExistence type="predicted"/>
<dbReference type="AlphaFoldDB" id="A0AAE9DTY4"/>
<reference evidence="3 4" key="1">
    <citation type="submission" date="2022-05" db="EMBL/GenBank/DDBJ databases">
        <title>Chromosome-level reference genomes for two strains of Caenorhabditis briggsae: an improved platform for comparative genomics.</title>
        <authorList>
            <person name="Stevens L."/>
            <person name="Andersen E.C."/>
        </authorList>
    </citation>
    <scope>NUCLEOTIDE SEQUENCE [LARGE SCALE GENOMIC DNA]</scope>
    <source>
        <strain evidence="3">QX1410_ONT</strain>
        <tissue evidence="3">Whole-organism</tissue>
    </source>
</reference>
<feature type="domain" description="SPK" evidence="2">
    <location>
        <begin position="132"/>
        <end position="223"/>
    </location>
</feature>
<feature type="compositionally biased region" description="Basic residues" evidence="1">
    <location>
        <begin position="234"/>
        <end position="245"/>
    </location>
</feature>
<organism evidence="3 4">
    <name type="scientific">Caenorhabditis briggsae</name>
    <dbReference type="NCBI Taxonomy" id="6238"/>
    <lineage>
        <taxon>Eukaryota</taxon>
        <taxon>Metazoa</taxon>
        <taxon>Ecdysozoa</taxon>
        <taxon>Nematoda</taxon>
        <taxon>Chromadorea</taxon>
        <taxon>Rhabditida</taxon>
        <taxon>Rhabditina</taxon>
        <taxon>Rhabditomorpha</taxon>
        <taxon>Rhabditoidea</taxon>
        <taxon>Rhabditidae</taxon>
        <taxon>Peloderinae</taxon>
        <taxon>Caenorhabditis</taxon>
    </lineage>
</organism>
<name>A0AAE9DTY4_CAEBR</name>
<feature type="compositionally biased region" description="Polar residues" evidence="1">
    <location>
        <begin position="289"/>
        <end position="300"/>
    </location>
</feature>
<dbReference type="PANTHER" id="PTHR23362:SF8">
    <property type="entry name" value="SPK DOMAIN-CONTAINING PROTEIN"/>
    <property type="match status" value="1"/>
</dbReference>
<dbReference type="PANTHER" id="PTHR23362">
    <property type="entry name" value="L-PLASTIN-RELATED"/>
    <property type="match status" value="1"/>
</dbReference>
<dbReference type="Pfam" id="PF04435">
    <property type="entry name" value="SPK"/>
    <property type="match status" value="2"/>
</dbReference>
<dbReference type="InterPro" id="IPR053315">
    <property type="entry name" value="Peptidase_C14A"/>
</dbReference>
<evidence type="ECO:0000256" key="1">
    <source>
        <dbReference type="SAM" id="MobiDB-lite"/>
    </source>
</evidence>
<gene>
    <name evidence="3" type="ORF">L3Y34_015184</name>
</gene>
<sequence>MVPNGGLDPLNMRLLKFLAEKTEHATTPQAIEPLFKLFAEAEKQKKSTRFYRGRYHDHLSHRIHQIDELDLDVKVKLLFAFSLRVDAYFVQELKKNAVVLLDERGRITYYKNTSGGLELARDPPKGVTKAERDRKIMKFIVEKAEKSTTPLGADALAKESIGKEIWSSLEYDKPKRIKLMFVTGASFDEEAVDELRNDAKANFDNQRRLTKYSANDGTLELEGMLSPENERKKPPAPRKPRRNFKRPNSEDSEPESPVKRTRKSAPSNRRYLKSTSELLDEEPRGSGNGSTPPSSQTSFHVDSQKINAKEFLNFLQSLVSLVNSPLLAKYEKQFEKSIEIDKGEKWIPATTVQTTLDFSLLFVEWNTGTDDERGSGDETTSSSTSLKRFLSVLRSSLLSLPNVSLKHVHDKLKKDIKQLEEHDKIISIQTISIVLDNYYMMVSKS</sequence>
<dbReference type="OMA" id="SMEVEYN"/>